<dbReference type="EMBL" id="JAQQBS010000001">
    <property type="protein sequence ID" value="KAK0177771.1"/>
    <property type="molecule type" value="Genomic_DNA"/>
</dbReference>
<reference evidence="3" key="1">
    <citation type="journal article" date="2023" name="bioRxiv">
        <title>Scaffold-level genome assemblies of two parasitoid biocontrol wasps reveal the parthenogenesis mechanism and an associated novel virus.</title>
        <authorList>
            <person name="Inwood S."/>
            <person name="Skelly J."/>
            <person name="Guhlin J."/>
            <person name="Harrop T."/>
            <person name="Goldson S."/>
            <person name="Dearden P."/>
        </authorList>
    </citation>
    <scope>NUCLEOTIDE SEQUENCE</scope>
    <source>
        <strain evidence="3">Irish</strain>
        <tissue evidence="3">Whole body</tissue>
    </source>
</reference>
<feature type="chain" id="PRO_5041424520" evidence="2">
    <location>
        <begin position="20"/>
        <end position="241"/>
    </location>
</feature>
<dbReference type="Proteomes" id="UP001168990">
    <property type="component" value="Unassembled WGS sequence"/>
</dbReference>
<keyword evidence="4" id="KW-1185">Reference proteome</keyword>
<accession>A0AA39FY59</accession>
<feature type="region of interest" description="Disordered" evidence="1">
    <location>
        <begin position="166"/>
        <end position="241"/>
    </location>
</feature>
<gene>
    <name evidence="3" type="ORF">PV328_001785</name>
</gene>
<dbReference type="AlphaFoldDB" id="A0AA39FY59"/>
<comment type="caution">
    <text evidence="3">The sequence shown here is derived from an EMBL/GenBank/DDBJ whole genome shotgun (WGS) entry which is preliminary data.</text>
</comment>
<sequence length="241" mass="26615">MKSQLVILVLVGFLAFAHCFPGATRNRDESDKTDDLSNVDTVLIIPSFDNGFGRSGFGLGRIDLDDDEDATPFNPFHFNFRPIHNPFSGIWENLQNTMKRLRDQMSRLPTSGISYPFGKIPESANKTSTTKIIDGHIVTINETTYNDDDSNSTFVFKIRTVDIQPENGTDITGFNDGGNNGDNVENVDNSDNGGGEQIEKDKDSKSLDSNNNETTTERSVETVEDPGNNEIPDNQVETLTA</sequence>
<reference evidence="3" key="2">
    <citation type="submission" date="2023-03" db="EMBL/GenBank/DDBJ databases">
        <authorList>
            <person name="Inwood S.N."/>
            <person name="Skelly J.G."/>
            <person name="Guhlin J."/>
            <person name="Harrop T.W.R."/>
            <person name="Goldson S.G."/>
            <person name="Dearden P.K."/>
        </authorList>
    </citation>
    <scope>NUCLEOTIDE SEQUENCE</scope>
    <source>
        <strain evidence="3">Irish</strain>
        <tissue evidence="3">Whole body</tissue>
    </source>
</reference>
<evidence type="ECO:0000313" key="4">
    <source>
        <dbReference type="Proteomes" id="UP001168990"/>
    </source>
</evidence>
<protein>
    <submittedName>
        <fullName evidence="3">Uncharacterized protein</fullName>
    </submittedName>
</protein>
<keyword evidence="2" id="KW-0732">Signal</keyword>
<feature type="signal peptide" evidence="2">
    <location>
        <begin position="1"/>
        <end position="19"/>
    </location>
</feature>
<name>A0AA39FY59_9HYME</name>
<feature type="compositionally biased region" description="Low complexity" evidence="1">
    <location>
        <begin position="181"/>
        <end position="191"/>
    </location>
</feature>
<evidence type="ECO:0000256" key="1">
    <source>
        <dbReference type="SAM" id="MobiDB-lite"/>
    </source>
</evidence>
<proteinExistence type="predicted"/>
<organism evidence="3 4">
    <name type="scientific">Microctonus aethiopoides</name>
    <dbReference type="NCBI Taxonomy" id="144406"/>
    <lineage>
        <taxon>Eukaryota</taxon>
        <taxon>Metazoa</taxon>
        <taxon>Ecdysozoa</taxon>
        <taxon>Arthropoda</taxon>
        <taxon>Hexapoda</taxon>
        <taxon>Insecta</taxon>
        <taxon>Pterygota</taxon>
        <taxon>Neoptera</taxon>
        <taxon>Endopterygota</taxon>
        <taxon>Hymenoptera</taxon>
        <taxon>Apocrita</taxon>
        <taxon>Ichneumonoidea</taxon>
        <taxon>Braconidae</taxon>
        <taxon>Euphorinae</taxon>
        <taxon>Microctonus</taxon>
    </lineage>
</organism>
<feature type="compositionally biased region" description="Polar residues" evidence="1">
    <location>
        <begin position="231"/>
        <end position="241"/>
    </location>
</feature>
<feature type="compositionally biased region" description="Basic and acidic residues" evidence="1">
    <location>
        <begin position="197"/>
        <end position="206"/>
    </location>
</feature>
<evidence type="ECO:0000313" key="3">
    <source>
        <dbReference type="EMBL" id="KAK0177771.1"/>
    </source>
</evidence>
<evidence type="ECO:0000256" key="2">
    <source>
        <dbReference type="SAM" id="SignalP"/>
    </source>
</evidence>